<evidence type="ECO:0000256" key="5">
    <source>
        <dbReference type="ARBA" id="ARBA00022821"/>
    </source>
</evidence>
<evidence type="ECO:0000256" key="3">
    <source>
        <dbReference type="ARBA" id="ARBA00022737"/>
    </source>
</evidence>
<dbReference type="GO" id="GO:0098542">
    <property type="term" value="P:defense response to other organism"/>
    <property type="evidence" value="ECO:0007669"/>
    <property type="project" value="TreeGrafter"/>
</dbReference>
<dbReference type="InterPro" id="IPR041118">
    <property type="entry name" value="Rx_N"/>
</dbReference>
<dbReference type="EMBL" id="RWGY01000026">
    <property type="protein sequence ID" value="TVU20798.1"/>
    <property type="molecule type" value="Genomic_DNA"/>
</dbReference>
<dbReference type="SUPFAM" id="SSF52540">
    <property type="entry name" value="P-loop containing nucleoside triphosphate hydrolases"/>
    <property type="match status" value="1"/>
</dbReference>
<keyword evidence="5" id="KW-0611">Plant defense</keyword>
<dbReference type="AlphaFoldDB" id="A0A5J9UCD7"/>
<accession>A0A5J9UCD7</accession>
<evidence type="ECO:0000256" key="7">
    <source>
        <dbReference type="SAM" id="MobiDB-lite"/>
    </source>
</evidence>
<evidence type="ECO:0000313" key="10">
    <source>
        <dbReference type="EMBL" id="TVU20798.1"/>
    </source>
</evidence>
<feature type="non-terminal residue" evidence="10">
    <location>
        <position position="1"/>
    </location>
</feature>
<comment type="similarity">
    <text evidence="1">Belongs to the disease resistance NB-LRR family.</text>
</comment>
<reference evidence="10 11" key="1">
    <citation type="journal article" date="2019" name="Sci. Rep.">
        <title>A high-quality genome of Eragrostis curvula grass provides insights into Poaceae evolution and supports new strategies to enhance forage quality.</title>
        <authorList>
            <person name="Carballo J."/>
            <person name="Santos B.A.C.M."/>
            <person name="Zappacosta D."/>
            <person name="Garbus I."/>
            <person name="Selva J.P."/>
            <person name="Gallo C.A."/>
            <person name="Diaz A."/>
            <person name="Albertini E."/>
            <person name="Caccamo M."/>
            <person name="Echenique V."/>
        </authorList>
    </citation>
    <scope>NUCLEOTIDE SEQUENCE [LARGE SCALE GENOMIC DNA]</scope>
    <source>
        <strain evidence="11">cv. Victoria</strain>
        <tissue evidence="10">Leaf</tissue>
    </source>
</reference>
<dbReference type="Gene3D" id="1.20.5.4130">
    <property type="match status" value="1"/>
</dbReference>
<protein>
    <submittedName>
        <fullName evidence="10">Uncharacterized protein</fullName>
    </submittedName>
</protein>
<dbReference type="PANTHER" id="PTHR23155:SF1062">
    <property type="entry name" value="OS11G0579400 PROTEIN"/>
    <property type="match status" value="1"/>
</dbReference>
<dbReference type="Pfam" id="PF23598">
    <property type="entry name" value="LRR_14"/>
    <property type="match status" value="1"/>
</dbReference>
<feature type="domain" description="Disease resistance R13L4/SHOC-2-like LRR" evidence="9">
    <location>
        <begin position="649"/>
        <end position="1001"/>
    </location>
</feature>
<evidence type="ECO:0000256" key="2">
    <source>
        <dbReference type="ARBA" id="ARBA00022614"/>
    </source>
</evidence>
<evidence type="ECO:0000256" key="4">
    <source>
        <dbReference type="ARBA" id="ARBA00022741"/>
    </source>
</evidence>
<dbReference type="InterPro" id="IPR032675">
    <property type="entry name" value="LRR_dom_sf"/>
</dbReference>
<name>A0A5J9UCD7_9POAL</name>
<comment type="caution">
    <text evidence="10">The sequence shown here is derived from an EMBL/GenBank/DDBJ whole genome shotgun (WGS) entry which is preliminary data.</text>
</comment>
<dbReference type="PANTHER" id="PTHR23155">
    <property type="entry name" value="DISEASE RESISTANCE PROTEIN RP"/>
    <property type="match status" value="1"/>
</dbReference>
<evidence type="ECO:0000259" key="9">
    <source>
        <dbReference type="Pfam" id="PF23598"/>
    </source>
</evidence>
<keyword evidence="11" id="KW-1185">Reference proteome</keyword>
<dbReference type="InterPro" id="IPR038005">
    <property type="entry name" value="RX-like_CC"/>
</dbReference>
<dbReference type="Pfam" id="PF18052">
    <property type="entry name" value="Rx_N"/>
    <property type="match status" value="1"/>
</dbReference>
<evidence type="ECO:0000256" key="6">
    <source>
        <dbReference type="ARBA" id="ARBA00023054"/>
    </source>
</evidence>
<keyword evidence="6" id="KW-0175">Coiled coil</keyword>
<feature type="region of interest" description="Disordered" evidence="7">
    <location>
        <begin position="349"/>
        <end position="380"/>
    </location>
</feature>
<dbReference type="InterPro" id="IPR055414">
    <property type="entry name" value="LRR_R13L4/SHOC2-like"/>
</dbReference>
<evidence type="ECO:0000256" key="1">
    <source>
        <dbReference type="ARBA" id="ARBA00008894"/>
    </source>
</evidence>
<keyword evidence="2" id="KW-0433">Leucine-rich repeat</keyword>
<evidence type="ECO:0000313" key="11">
    <source>
        <dbReference type="Proteomes" id="UP000324897"/>
    </source>
</evidence>
<keyword evidence="4" id="KW-0547">Nucleotide-binding</keyword>
<dbReference type="InterPro" id="IPR044974">
    <property type="entry name" value="Disease_R_plants"/>
</dbReference>
<dbReference type="CDD" id="cd14798">
    <property type="entry name" value="RX-CC_like"/>
    <property type="match status" value="1"/>
</dbReference>
<dbReference type="Gramene" id="TVU20798">
    <property type="protein sequence ID" value="TVU20798"/>
    <property type="gene ID" value="EJB05_30394"/>
</dbReference>
<dbReference type="Gene3D" id="3.80.10.10">
    <property type="entry name" value="Ribonuclease Inhibitor"/>
    <property type="match status" value="1"/>
</dbReference>
<dbReference type="InterPro" id="IPR027417">
    <property type="entry name" value="P-loop_NTPase"/>
</dbReference>
<gene>
    <name evidence="10" type="ORF">EJB05_30394</name>
</gene>
<dbReference type="SUPFAM" id="SSF52058">
    <property type="entry name" value="L domain-like"/>
    <property type="match status" value="1"/>
</dbReference>
<dbReference type="Gene3D" id="1.10.10.10">
    <property type="entry name" value="Winged helix-like DNA-binding domain superfamily/Winged helix DNA-binding domain"/>
    <property type="match status" value="1"/>
</dbReference>
<evidence type="ECO:0000259" key="8">
    <source>
        <dbReference type="Pfam" id="PF18052"/>
    </source>
</evidence>
<keyword evidence="3" id="KW-0677">Repeat</keyword>
<organism evidence="10 11">
    <name type="scientific">Eragrostis curvula</name>
    <name type="common">weeping love grass</name>
    <dbReference type="NCBI Taxonomy" id="38414"/>
    <lineage>
        <taxon>Eukaryota</taxon>
        <taxon>Viridiplantae</taxon>
        <taxon>Streptophyta</taxon>
        <taxon>Embryophyta</taxon>
        <taxon>Tracheophyta</taxon>
        <taxon>Spermatophyta</taxon>
        <taxon>Magnoliopsida</taxon>
        <taxon>Liliopsida</taxon>
        <taxon>Poales</taxon>
        <taxon>Poaceae</taxon>
        <taxon>PACMAD clade</taxon>
        <taxon>Chloridoideae</taxon>
        <taxon>Eragrostideae</taxon>
        <taxon>Eragrostidinae</taxon>
        <taxon>Eragrostis</taxon>
    </lineage>
</organism>
<sequence length="1012" mass="114171">MAGSAKGAVDSLLGRLSSVLLEEAKLLRGVRGDVEFIKDEMMNMNGFLMDVAAVEHANNQVDAWEKQVKDLAYDSQNCIDRYMQCVDVGGRGGGLLAASRRAPRLLRTLVTRHSIAMRIRELKARAQDLGERRLRYDVSIRDAGSVRPGAAPAAKGDDVKVRALDERRRRALDDVTNFLNDDVREVIGWLTKKLPKQDPQRRLRVVVVLRRQYQEDEYPLARKVYEHPSVSGSFDFKAWVNGIETIFTQRKTALLRVLQELHVPDISGDMDEKKLAEKLRDHLRGKRFLIVAANDPYGSVRAAVAAACTTDLPPAAAAAAAASDDTTSVLFPAEGSAILVTTWLPPPRQPSPLYQVKETPPREPSPPYQVKEPPPREPSPHYQVKDYLKIVNTFYNKAVTLVGGDDGCDADIKEILKKIMMRRGWNFYSMEMFLRALYVNPNRSREELQNLLNKLTPPTIAKQMMLYCYNDLPSHYKTCLLYLSILFKRSDVENGYLKDISVKRTTIVRRLAADNFITMRDERCATDEAEHCMEELLLRGLVRPVDFGADGKVKTCTVHHRVLSFITKAAEEEGLVDVKTQLPPDLAARLSIRNEISWQQPQPINDKKKHQKKVPQYTSFWKPPTPMDLSEESKCDVQVDNTEAFLDSLDSPPASSALGLVQVLDLEEFKGLTRHHLLHICNKMFQLKYLSIRNTDVTDLPKEIEKLKYLETLDIRQTRIQTFTTKAIVLPNLVHLLAGQVEHQRCGVKTLSSTMHMPRGIGSMTDLQILCHVVVSTSAEELVEVGRLQQLRKLGLVLRGKEVRLSHFLRVIERLNDSLLSLSVKFEPNSTKIPDLSIGKMAFSPPRSLKSLNINGHITGLPIWIKKLCKLVKITLCGTKLMDNAIRMLGELLSLRCLRLLHDSYIEARLTFKDCEFQTLKYLIVESSLVTNINFGNGAAPKLEKIVWASSITMETISGITGLPSLKEIELHGDCKPNSSIKKDMAEQIKEDMAEHKNHPVVIYRSGAENFE</sequence>
<dbReference type="GO" id="GO:0000166">
    <property type="term" value="F:nucleotide binding"/>
    <property type="evidence" value="ECO:0007669"/>
    <property type="project" value="UniProtKB-KW"/>
</dbReference>
<dbReference type="InterPro" id="IPR036388">
    <property type="entry name" value="WH-like_DNA-bd_sf"/>
</dbReference>
<dbReference type="Proteomes" id="UP000324897">
    <property type="component" value="Unassembled WGS sequence"/>
</dbReference>
<dbReference type="OrthoDB" id="696255at2759"/>
<proteinExistence type="inferred from homology"/>
<feature type="domain" description="Disease resistance N-terminal" evidence="8">
    <location>
        <begin position="8"/>
        <end position="87"/>
    </location>
</feature>